<proteinExistence type="predicted"/>
<dbReference type="eggNOG" id="arCOG08152">
    <property type="taxonomic scope" value="Archaea"/>
</dbReference>
<sequence length="217" mass="22753">MADVPRRRALLAAASGIAALAGCAGGDSASNSYPVRGDQPIDGYELERARDESGEPILTGGEETPSSETDERGRRRPRARRVLVSGDGLDALDFAETAAADRLRSFLDGTDFESASAYLRAMPVTACRDVRLRSVAVEPSELADGDLHPRADFCRAYRPADVECDPEAVHTVGFAIRLPVAAERSSGSGMGMRGSCRQGNPPAVFNSSAPGAGGDGE</sequence>
<accession>A0A1X4HCQ3</accession>
<name>A0A1X4HCQ3_HALEZ</name>
<dbReference type="PROSITE" id="PS51257">
    <property type="entry name" value="PROKAR_LIPOPROTEIN"/>
    <property type="match status" value="1"/>
</dbReference>
<dbReference type="RefSeq" id="WP_085682333.1">
    <property type="nucleotide sequence ID" value="NZ_NEDJ01000001.1"/>
</dbReference>
<feature type="region of interest" description="Disordered" evidence="1">
    <location>
        <begin position="185"/>
        <end position="217"/>
    </location>
</feature>
<gene>
    <name evidence="2" type="ORF">B9H04_00225</name>
</gene>
<evidence type="ECO:0000256" key="1">
    <source>
        <dbReference type="SAM" id="MobiDB-lite"/>
    </source>
</evidence>
<dbReference type="STRING" id="1121945.GCA_000421805_01043"/>
<dbReference type="Proteomes" id="UP000193587">
    <property type="component" value="Unassembled WGS sequence"/>
</dbReference>
<organism evidence="2 3">
    <name type="scientific">Halorubrum ezzemoulense DSM 17463</name>
    <dbReference type="NCBI Taxonomy" id="1121945"/>
    <lineage>
        <taxon>Archaea</taxon>
        <taxon>Methanobacteriati</taxon>
        <taxon>Methanobacteriota</taxon>
        <taxon>Stenosarchaea group</taxon>
        <taxon>Halobacteria</taxon>
        <taxon>Halobacteriales</taxon>
        <taxon>Haloferacaceae</taxon>
        <taxon>Halorubrum</taxon>
    </lineage>
</organism>
<dbReference type="AlphaFoldDB" id="A0A1X4HCQ3"/>
<evidence type="ECO:0000313" key="2">
    <source>
        <dbReference type="EMBL" id="OSP11165.1"/>
    </source>
</evidence>
<feature type="region of interest" description="Disordered" evidence="1">
    <location>
        <begin position="25"/>
        <end position="78"/>
    </location>
</feature>
<reference evidence="2 3" key="1">
    <citation type="submission" date="2017-04" db="EMBL/GenBank/DDBJ databases">
        <title>MLSA of the genus Halorubrum.</title>
        <authorList>
            <person name="De La Haba R."/>
            <person name="Sanchez-Porro C."/>
            <person name="Infante-Dominguez C."/>
            <person name="Ventosa A."/>
        </authorList>
    </citation>
    <scope>NUCLEOTIDE SEQUENCE [LARGE SCALE GENOMIC DNA]</scope>
    <source>
        <strain evidence="2 3">DSM 17463</strain>
    </source>
</reference>
<dbReference type="EMBL" id="NEDJ01000001">
    <property type="protein sequence ID" value="OSP11165.1"/>
    <property type="molecule type" value="Genomic_DNA"/>
</dbReference>
<protein>
    <submittedName>
        <fullName evidence="2">Uncharacterized protein</fullName>
    </submittedName>
</protein>
<evidence type="ECO:0000313" key="3">
    <source>
        <dbReference type="Proteomes" id="UP000193587"/>
    </source>
</evidence>
<comment type="caution">
    <text evidence="2">The sequence shown here is derived from an EMBL/GenBank/DDBJ whole genome shotgun (WGS) entry which is preliminary data.</text>
</comment>